<evidence type="ECO:0000256" key="3">
    <source>
        <dbReference type="ARBA" id="ARBA00022989"/>
    </source>
</evidence>
<evidence type="ECO:0000256" key="5">
    <source>
        <dbReference type="SAM" id="Phobius"/>
    </source>
</evidence>
<feature type="transmembrane region" description="Helical" evidence="5">
    <location>
        <begin position="12"/>
        <end position="32"/>
    </location>
</feature>
<evidence type="ECO:0000256" key="2">
    <source>
        <dbReference type="ARBA" id="ARBA00022692"/>
    </source>
</evidence>
<evidence type="ECO:0000256" key="4">
    <source>
        <dbReference type="ARBA" id="ARBA00023136"/>
    </source>
</evidence>
<dbReference type="EMBL" id="GDHC01018483">
    <property type="protein sequence ID" value="JAQ00146.1"/>
    <property type="molecule type" value="Transcribed_RNA"/>
</dbReference>
<accession>A0A0A9XGR0</accession>
<dbReference type="PANTHER" id="PTHR22950:SF301">
    <property type="entry name" value="ACID TRANSPORTER, PUTATIVE-RELATED"/>
    <property type="match status" value="1"/>
</dbReference>
<feature type="transmembrane region" description="Helical" evidence="5">
    <location>
        <begin position="87"/>
        <end position="107"/>
    </location>
</feature>
<protein>
    <submittedName>
        <fullName evidence="7">Sodium-coupled neutral amino acid transporter 1</fullName>
    </submittedName>
</protein>
<evidence type="ECO:0000313" key="8">
    <source>
        <dbReference type="EMBL" id="JAQ00146.1"/>
    </source>
</evidence>
<feature type="domain" description="Amino acid transporter transmembrane" evidence="6">
    <location>
        <begin position="12"/>
        <end position="111"/>
    </location>
</feature>
<keyword evidence="2 5" id="KW-0812">Transmembrane</keyword>
<evidence type="ECO:0000259" key="6">
    <source>
        <dbReference type="Pfam" id="PF01490"/>
    </source>
</evidence>
<dbReference type="EMBL" id="GBHO01025611">
    <property type="protein sequence ID" value="JAG17993.1"/>
    <property type="molecule type" value="Transcribed_RNA"/>
</dbReference>
<dbReference type="InterPro" id="IPR013057">
    <property type="entry name" value="AA_transpt_TM"/>
</dbReference>
<proteinExistence type="predicted"/>
<reference evidence="7" key="1">
    <citation type="journal article" date="2014" name="PLoS ONE">
        <title>Transcriptome-Based Identification of ABC Transporters in the Western Tarnished Plant Bug Lygus hesperus.</title>
        <authorList>
            <person name="Hull J.J."/>
            <person name="Chaney K."/>
            <person name="Geib S.M."/>
            <person name="Fabrick J.A."/>
            <person name="Brent C.S."/>
            <person name="Walsh D."/>
            <person name="Lavine L.C."/>
        </authorList>
    </citation>
    <scope>NUCLEOTIDE SEQUENCE</scope>
</reference>
<organism evidence="7">
    <name type="scientific">Lygus hesperus</name>
    <name type="common">Western plant bug</name>
    <dbReference type="NCBI Taxonomy" id="30085"/>
    <lineage>
        <taxon>Eukaryota</taxon>
        <taxon>Metazoa</taxon>
        <taxon>Ecdysozoa</taxon>
        <taxon>Arthropoda</taxon>
        <taxon>Hexapoda</taxon>
        <taxon>Insecta</taxon>
        <taxon>Pterygota</taxon>
        <taxon>Neoptera</taxon>
        <taxon>Paraneoptera</taxon>
        <taxon>Hemiptera</taxon>
        <taxon>Heteroptera</taxon>
        <taxon>Panheteroptera</taxon>
        <taxon>Cimicomorpha</taxon>
        <taxon>Miridae</taxon>
        <taxon>Mirini</taxon>
        <taxon>Lygus</taxon>
    </lineage>
</organism>
<evidence type="ECO:0000256" key="1">
    <source>
        <dbReference type="ARBA" id="ARBA00004141"/>
    </source>
</evidence>
<name>A0A0A9XGR0_LYGHE</name>
<evidence type="ECO:0000313" key="7">
    <source>
        <dbReference type="EMBL" id="JAG17993.1"/>
    </source>
</evidence>
<dbReference type="GO" id="GO:0005737">
    <property type="term" value="C:cytoplasm"/>
    <property type="evidence" value="ECO:0007669"/>
    <property type="project" value="TreeGrafter"/>
</dbReference>
<dbReference type="GO" id="GO:0016020">
    <property type="term" value="C:membrane"/>
    <property type="evidence" value="ECO:0007669"/>
    <property type="project" value="UniProtKB-SubCell"/>
</dbReference>
<reference evidence="7" key="2">
    <citation type="submission" date="2014-07" db="EMBL/GenBank/DDBJ databases">
        <authorList>
            <person name="Hull J."/>
        </authorList>
    </citation>
    <scope>NUCLEOTIDE SEQUENCE</scope>
</reference>
<keyword evidence="4 5" id="KW-0472">Membrane</keyword>
<comment type="subcellular location">
    <subcellularLocation>
        <location evidence="1">Membrane</location>
        <topology evidence="1">Multi-pass membrane protein</topology>
    </subcellularLocation>
</comment>
<dbReference type="GO" id="GO:0015179">
    <property type="term" value="F:L-amino acid transmembrane transporter activity"/>
    <property type="evidence" value="ECO:0007669"/>
    <property type="project" value="TreeGrafter"/>
</dbReference>
<gene>
    <name evidence="7" type="primary">Slc38a1</name>
    <name evidence="7" type="ORF">CM83_42014</name>
    <name evidence="8" type="ORF">g.46976</name>
</gene>
<dbReference type="PANTHER" id="PTHR22950">
    <property type="entry name" value="AMINO ACID TRANSPORTER"/>
    <property type="match status" value="1"/>
</dbReference>
<dbReference type="AlphaFoldDB" id="A0A0A9XGR0"/>
<sequence length="112" mass="11725">MQKLHSVVPDGGFVSGVFNLAGGSIGGGILGIPNGFKTSGLAMGTIYLIVIFLLTVYSMRIMGMAAKKTGIKTYEKMGGQLFGRGGDIFIAAIMFVKCYGSCISYIISIGDL</sequence>
<feature type="transmembrane region" description="Helical" evidence="5">
    <location>
        <begin position="44"/>
        <end position="66"/>
    </location>
</feature>
<dbReference type="Pfam" id="PF01490">
    <property type="entry name" value="Aa_trans"/>
    <property type="match status" value="1"/>
</dbReference>
<reference evidence="8" key="3">
    <citation type="journal article" date="2016" name="Gigascience">
        <title>De novo construction of an expanded transcriptome assembly for the western tarnished plant bug, Lygus hesperus.</title>
        <authorList>
            <person name="Tassone E.E."/>
            <person name="Geib S.M."/>
            <person name="Hall B."/>
            <person name="Fabrick J.A."/>
            <person name="Brent C.S."/>
            <person name="Hull J.J."/>
        </authorList>
    </citation>
    <scope>NUCLEOTIDE SEQUENCE</scope>
</reference>
<keyword evidence="3 5" id="KW-1133">Transmembrane helix</keyword>